<protein>
    <submittedName>
        <fullName evidence="1">Uncharacterized protein</fullName>
    </submittedName>
</protein>
<accession>A0A2N0B5P3</accession>
<gene>
    <name evidence="1" type="ORF">CH379_16620</name>
</gene>
<proteinExistence type="predicted"/>
<comment type="caution">
    <text evidence="1">The sequence shown here is derived from an EMBL/GenBank/DDBJ whole genome shotgun (WGS) entry which is preliminary data.</text>
</comment>
<dbReference type="AlphaFoldDB" id="A0A2N0B5P3"/>
<sequence length="73" mass="8119">MFDFAFTTYDSPQRGPLLQVGKVSGSGNRIEPFDFRNGLRRGPAFSGLRDFETKEGPQHLFSFVFASSTDSPV</sequence>
<name>A0A2N0B5P3_9LEPT</name>
<reference evidence="1" key="1">
    <citation type="submission" date="2017-07" db="EMBL/GenBank/DDBJ databases">
        <title>Leptospira spp. isolated from tropical soils.</title>
        <authorList>
            <person name="Thibeaux R."/>
            <person name="Iraola G."/>
            <person name="Ferres I."/>
            <person name="Bierque E."/>
            <person name="Girault D."/>
            <person name="Soupe-Gilbert M.-E."/>
            <person name="Picardeau M."/>
            <person name="Goarant C."/>
        </authorList>
    </citation>
    <scope>NUCLEOTIDE SEQUENCE [LARGE SCALE GENOMIC DNA]</scope>
    <source>
        <strain evidence="1">ATI7-C-A5</strain>
    </source>
</reference>
<organism evidence="1">
    <name type="scientific">Leptospira ellisii</name>
    <dbReference type="NCBI Taxonomy" id="2023197"/>
    <lineage>
        <taxon>Bacteria</taxon>
        <taxon>Pseudomonadati</taxon>
        <taxon>Spirochaetota</taxon>
        <taxon>Spirochaetia</taxon>
        <taxon>Leptospirales</taxon>
        <taxon>Leptospiraceae</taxon>
        <taxon>Leptospira</taxon>
    </lineage>
</organism>
<evidence type="ECO:0000313" key="1">
    <source>
        <dbReference type="EMBL" id="PJZ91813.1"/>
    </source>
</evidence>
<dbReference type="EMBL" id="NPEF01000211">
    <property type="protein sequence ID" value="PJZ91813.1"/>
    <property type="molecule type" value="Genomic_DNA"/>
</dbReference>